<dbReference type="Proteomes" id="UP001176210">
    <property type="component" value="Unassembled WGS sequence"/>
</dbReference>
<reference evidence="3" key="2">
    <citation type="journal article" date="2023" name="Vet. Microbiol.">
        <title>Emergence of livestock-associated Mammaliicoccus sciuri ST71 co-harbouring mecA and mecC genes in Brazil.</title>
        <authorList>
            <person name="de Moura G.S."/>
            <person name="de Carvalho E."/>
            <person name="Ramos Sanchez E.M."/>
            <person name="Sellera F.P."/>
            <person name="Marques M.F.S."/>
            <person name="Heinemann M.B."/>
            <person name="De Vliegher S."/>
            <person name="Souza F.N."/>
            <person name="Mota R.A."/>
        </authorList>
    </citation>
    <scope>NUCLEOTIDE SEQUENCE</scope>
    <source>
        <strain evidence="3">BR656</strain>
    </source>
</reference>
<reference evidence="3" key="1">
    <citation type="submission" date="2022-09" db="EMBL/GenBank/DDBJ databases">
        <authorList>
            <person name="De Moura G.S."/>
            <person name="Carvalho E."/>
            <person name="Ramos Sanchez E.M."/>
            <person name="Sellera F.P."/>
            <person name="Marques M.F.S."/>
            <person name="Heinemann M.B."/>
            <person name="De Vliegher S."/>
            <person name="Souza F.N."/>
            <person name="Mota R.A."/>
        </authorList>
    </citation>
    <scope>NUCLEOTIDE SEQUENCE</scope>
    <source>
        <strain evidence="3">BR656</strain>
    </source>
</reference>
<proteinExistence type="predicted"/>
<evidence type="ECO:0000313" key="4">
    <source>
        <dbReference type="Proteomes" id="UP001176210"/>
    </source>
</evidence>
<sequence length="167" mass="19969">MKMVFKKKQSILSIIISILLFFIALIPLFISNKYLIVITFILVFLIILNILFERYTIKEHFLSIRRGLFKNRYNIFDIDQINMTKSIEGNSMLEIVSKGELVEKVSPIEEREFIITLIRINPKIKLNNSNRLHEYEKVRNLIIAREKLNNIQNKVHKIARYNKVWYI</sequence>
<gene>
    <name evidence="3" type="ORF">OWO77_00540</name>
</gene>
<keyword evidence="4" id="KW-1185">Reference proteome</keyword>
<feature type="domain" description="Uncharacterized protein YyaB-like PH" evidence="2">
    <location>
        <begin position="54"/>
        <end position="119"/>
    </location>
</feature>
<dbReference type="EMBL" id="JAPNQM010000001">
    <property type="protein sequence ID" value="MDL0115443.1"/>
    <property type="molecule type" value="Genomic_DNA"/>
</dbReference>
<evidence type="ECO:0000259" key="2">
    <source>
        <dbReference type="Pfam" id="PF06713"/>
    </source>
</evidence>
<dbReference type="RefSeq" id="WP_232174156.1">
    <property type="nucleotide sequence ID" value="NZ_CP065795.1"/>
</dbReference>
<feature type="transmembrane region" description="Helical" evidence="1">
    <location>
        <begin position="12"/>
        <end position="30"/>
    </location>
</feature>
<accession>A0ABT7HUS2</accession>
<keyword evidence="1" id="KW-0472">Membrane</keyword>
<keyword evidence="1" id="KW-0812">Transmembrane</keyword>
<evidence type="ECO:0000256" key="1">
    <source>
        <dbReference type="SAM" id="Phobius"/>
    </source>
</evidence>
<feature type="transmembrane region" description="Helical" evidence="1">
    <location>
        <begin position="36"/>
        <end position="57"/>
    </location>
</feature>
<evidence type="ECO:0000313" key="3">
    <source>
        <dbReference type="EMBL" id="MDL0115443.1"/>
    </source>
</evidence>
<dbReference type="Pfam" id="PF06713">
    <property type="entry name" value="bPH_4"/>
    <property type="match status" value="1"/>
</dbReference>
<dbReference type="InterPro" id="IPR009589">
    <property type="entry name" value="PH_YyaB-like"/>
</dbReference>
<keyword evidence="1" id="KW-1133">Transmembrane helix</keyword>
<comment type="caution">
    <text evidence="3">The sequence shown here is derived from an EMBL/GenBank/DDBJ whole genome shotgun (WGS) entry which is preliminary data.</text>
</comment>
<organism evidence="3 4">
    <name type="scientific">Mammaliicoccus sciuri</name>
    <name type="common">Staphylococcus sciuri</name>
    <dbReference type="NCBI Taxonomy" id="1296"/>
    <lineage>
        <taxon>Bacteria</taxon>
        <taxon>Bacillati</taxon>
        <taxon>Bacillota</taxon>
        <taxon>Bacilli</taxon>
        <taxon>Bacillales</taxon>
        <taxon>Staphylococcaceae</taxon>
        <taxon>Mammaliicoccus</taxon>
    </lineage>
</organism>
<protein>
    <submittedName>
        <fullName evidence="3">PH domain-containing protein</fullName>
    </submittedName>
</protein>
<name>A0ABT7HUS2_MAMSC</name>